<feature type="transmembrane region" description="Helical" evidence="1">
    <location>
        <begin position="61"/>
        <end position="82"/>
    </location>
</feature>
<dbReference type="Proteomes" id="UP001598130">
    <property type="component" value="Unassembled WGS sequence"/>
</dbReference>
<evidence type="ECO:0000313" key="3">
    <source>
        <dbReference type="Proteomes" id="UP001598130"/>
    </source>
</evidence>
<name>A0ABW6CNE1_9CAUL</name>
<gene>
    <name evidence="2" type="ORF">OCL97_11480</name>
</gene>
<dbReference type="RefSeq" id="WP_377370185.1">
    <property type="nucleotide sequence ID" value="NZ_JAOTJD010000019.1"/>
</dbReference>
<organism evidence="2 3">
    <name type="scientific">Phenylobacterium ferrooxidans</name>
    <dbReference type="NCBI Taxonomy" id="2982689"/>
    <lineage>
        <taxon>Bacteria</taxon>
        <taxon>Pseudomonadati</taxon>
        <taxon>Pseudomonadota</taxon>
        <taxon>Alphaproteobacteria</taxon>
        <taxon>Caulobacterales</taxon>
        <taxon>Caulobacteraceae</taxon>
        <taxon>Phenylobacterium</taxon>
    </lineage>
</organism>
<feature type="transmembrane region" description="Helical" evidence="1">
    <location>
        <begin position="126"/>
        <end position="144"/>
    </location>
</feature>
<feature type="transmembrane region" description="Helical" evidence="1">
    <location>
        <begin position="20"/>
        <end position="41"/>
    </location>
</feature>
<feature type="transmembrane region" description="Helical" evidence="1">
    <location>
        <begin position="94"/>
        <end position="114"/>
    </location>
</feature>
<sequence length="148" mass="16582">MERSAFPAPIRLSARSRLTISVVGVGLWASGGLWLIFHFYLRSPGPWGPEPHALEPWWLRLHGLFAFASLWLIGLLSGLHIARAWASRRRRWSGSLLLAWLLALTVTGYLLLYAGDDGAWGLLSPGHWIAGLALPVIYVAHRLISRRR</sequence>
<keyword evidence="1" id="KW-1133">Transmembrane helix</keyword>
<evidence type="ECO:0000256" key="1">
    <source>
        <dbReference type="SAM" id="Phobius"/>
    </source>
</evidence>
<keyword evidence="1" id="KW-0812">Transmembrane</keyword>
<comment type="caution">
    <text evidence="2">The sequence shown here is derived from an EMBL/GenBank/DDBJ whole genome shotgun (WGS) entry which is preliminary data.</text>
</comment>
<dbReference type="EMBL" id="JAOTJD010000019">
    <property type="protein sequence ID" value="MFD3264578.1"/>
    <property type="molecule type" value="Genomic_DNA"/>
</dbReference>
<keyword evidence="1" id="KW-0472">Membrane</keyword>
<proteinExistence type="predicted"/>
<reference evidence="2 3" key="1">
    <citation type="submission" date="2022-09" db="EMBL/GenBank/DDBJ databases">
        <title>New species of Phenylobacterium.</title>
        <authorList>
            <person name="Mieszkin S."/>
        </authorList>
    </citation>
    <scope>NUCLEOTIDE SEQUENCE [LARGE SCALE GENOMIC DNA]</scope>
    <source>
        <strain evidence="2 3">HK31-G</strain>
    </source>
</reference>
<evidence type="ECO:0008006" key="4">
    <source>
        <dbReference type="Google" id="ProtNLM"/>
    </source>
</evidence>
<evidence type="ECO:0000313" key="2">
    <source>
        <dbReference type="EMBL" id="MFD3264578.1"/>
    </source>
</evidence>
<accession>A0ABW6CNE1</accession>
<keyword evidence="3" id="KW-1185">Reference proteome</keyword>
<protein>
    <recommendedName>
        <fullName evidence="4">DUF4405 domain-containing protein</fullName>
    </recommendedName>
</protein>